<dbReference type="PANTHER" id="PTHR45266:SF3">
    <property type="entry name" value="OXALOACETATE DECARBOXYLASE ALPHA CHAIN"/>
    <property type="match status" value="1"/>
</dbReference>
<dbReference type="FunFam" id="2.40.50.100:FF:000003">
    <property type="entry name" value="Acetyl-CoA carboxylase biotin carboxyl carrier protein"/>
    <property type="match status" value="1"/>
</dbReference>
<keyword evidence="1" id="KW-0092">Biotin</keyword>
<dbReference type="AlphaFoldDB" id="A0AAJ1F5V6"/>
<proteinExistence type="predicted"/>
<dbReference type="PANTHER" id="PTHR45266">
    <property type="entry name" value="OXALOACETATE DECARBOXYLASE ALPHA CHAIN"/>
    <property type="match status" value="1"/>
</dbReference>
<evidence type="ECO:0000256" key="1">
    <source>
        <dbReference type="ARBA" id="ARBA00023267"/>
    </source>
</evidence>
<sequence length="63" mass="6703">MPGVITSVAVNEGDQVEAGQALATVEAMKMENILKAEKRSVVKKVAVKAGQSLAVDELIMEFE</sequence>
<dbReference type="Proteomes" id="UP001155380">
    <property type="component" value="Unassembled WGS sequence"/>
</dbReference>
<dbReference type="InterPro" id="IPR050709">
    <property type="entry name" value="Biotin_Carboxyl_Carrier/Decarb"/>
</dbReference>
<dbReference type="PROSITE" id="PS00188">
    <property type="entry name" value="BIOTIN"/>
    <property type="match status" value="1"/>
</dbReference>
<dbReference type="PROSITE" id="PS50968">
    <property type="entry name" value="BIOTINYL_LIPOYL"/>
    <property type="match status" value="1"/>
</dbReference>
<name>A0AAJ1F5V6_9HYPH</name>
<comment type="caution">
    <text evidence="3">The sequence shown here is derived from an EMBL/GenBank/DDBJ whole genome shotgun (WGS) entry which is preliminary data.</text>
</comment>
<dbReference type="Gene3D" id="2.40.50.100">
    <property type="match status" value="1"/>
</dbReference>
<reference evidence="3" key="1">
    <citation type="submission" date="2022-06" db="EMBL/GenBank/DDBJ databases">
        <authorList>
            <person name="Sun Q."/>
        </authorList>
    </citation>
    <scope>NUCLEOTIDE SEQUENCE</scope>
    <source>
        <strain evidence="3">S101</strain>
    </source>
</reference>
<accession>A0AAJ1F5V6</accession>
<dbReference type="CDD" id="cd06850">
    <property type="entry name" value="biotinyl_domain"/>
    <property type="match status" value="1"/>
</dbReference>
<evidence type="ECO:0000259" key="2">
    <source>
        <dbReference type="PROSITE" id="PS50968"/>
    </source>
</evidence>
<protein>
    <submittedName>
        <fullName evidence="3">Biotin/lipoyl-binding protein</fullName>
    </submittedName>
</protein>
<dbReference type="SUPFAM" id="SSF51230">
    <property type="entry name" value="Single hybrid motif"/>
    <property type="match status" value="1"/>
</dbReference>
<dbReference type="InterPro" id="IPR000089">
    <property type="entry name" value="Biotin_lipoyl"/>
</dbReference>
<evidence type="ECO:0000313" key="4">
    <source>
        <dbReference type="Proteomes" id="UP001155380"/>
    </source>
</evidence>
<evidence type="ECO:0000313" key="3">
    <source>
        <dbReference type="EMBL" id="MCO5958265.1"/>
    </source>
</evidence>
<dbReference type="InterPro" id="IPR001882">
    <property type="entry name" value="Biotin_BS"/>
</dbReference>
<organism evidence="3 4">
    <name type="scientific">Ciceribacter sichuanensis</name>
    <dbReference type="NCBI Taxonomy" id="2949647"/>
    <lineage>
        <taxon>Bacteria</taxon>
        <taxon>Pseudomonadati</taxon>
        <taxon>Pseudomonadota</taxon>
        <taxon>Alphaproteobacteria</taxon>
        <taxon>Hyphomicrobiales</taxon>
        <taxon>Rhizobiaceae</taxon>
        <taxon>Ciceribacter</taxon>
    </lineage>
</organism>
<gene>
    <name evidence="3" type="ORF">NBH21_15920</name>
</gene>
<dbReference type="InterPro" id="IPR011053">
    <property type="entry name" value="Single_hybrid_motif"/>
</dbReference>
<dbReference type="EMBL" id="JAMXLX010000005">
    <property type="protein sequence ID" value="MCO5958265.1"/>
    <property type="molecule type" value="Genomic_DNA"/>
</dbReference>
<feature type="domain" description="Lipoyl-binding" evidence="2">
    <location>
        <begin position="1"/>
        <end position="63"/>
    </location>
</feature>
<dbReference type="Pfam" id="PF00364">
    <property type="entry name" value="Biotin_lipoyl"/>
    <property type="match status" value="1"/>
</dbReference>